<evidence type="ECO:0000313" key="1">
    <source>
        <dbReference type="EMBL" id="GAA4484537.1"/>
    </source>
</evidence>
<dbReference type="EMBL" id="BAABGP010000012">
    <property type="protein sequence ID" value="GAA4484537.1"/>
    <property type="molecule type" value="Genomic_DNA"/>
</dbReference>
<organism evidence="1 2">
    <name type="scientific">Microbacterium panaciterrae</name>
    <dbReference type="NCBI Taxonomy" id="985759"/>
    <lineage>
        <taxon>Bacteria</taxon>
        <taxon>Bacillati</taxon>
        <taxon>Actinomycetota</taxon>
        <taxon>Actinomycetes</taxon>
        <taxon>Micrococcales</taxon>
        <taxon>Microbacteriaceae</taxon>
        <taxon>Microbacterium</taxon>
    </lineage>
</organism>
<dbReference type="InterPro" id="IPR023375">
    <property type="entry name" value="ADC_dom_sf"/>
</dbReference>
<dbReference type="SUPFAM" id="SSF160104">
    <property type="entry name" value="Acetoacetate decarboxylase-like"/>
    <property type="match status" value="1"/>
</dbReference>
<dbReference type="RefSeq" id="WP_345186180.1">
    <property type="nucleotide sequence ID" value="NZ_BAABGP010000012.1"/>
</dbReference>
<accession>A0ABP8PDN9</accession>
<dbReference type="Proteomes" id="UP001500731">
    <property type="component" value="Unassembled WGS sequence"/>
</dbReference>
<dbReference type="Gene3D" id="2.40.400.10">
    <property type="entry name" value="Acetoacetate decarboxylase-like"/>
    <property type="match status" value="1"/>
</dbReference>
<proteinExistence type="predicted"/>
<reference evidence="2" key="1">
    <citation type="journal article" date="2019" name="Int. J. Syst. Evol. Microbiol.">
        <title>The Global Catalogue of Microorganisms (GCM) 10K type strain sequencing project: providing services to taxonomists for standard genome sequencing and annotation.</title>
        <authorList>
            <consortium name="The Broad Institute Genomics Platform"/>
            <consortium name="The Broad Institute Genome Sequencing Center for Infectious Disease"/>
            <person name="Wu L."/>
            <person name="Ma J."/>
        </authorList>
    </citation>
    <scope>NUCLEOTIDE SEQUENCE [LARGE SCALE GENOMIC DNA]</scope>
    <source>
        <strain evidence="2">JCM 17839</strain>
    </source>
</reference>
<sequence length="280" mass="31888">MPGYVKTIEEVERIENFLAPSRFTCEEIGVYFKTTWEFAKEVLPPCFEPIGDETAGTADAYANVTSYESAYCGTFDGAIVSILCRYGDIDGYWMLSEIISPELPVAIGRELWGEVKKNGNGRIWRDGTRTRATGERRGITFMELNVDVDGPEEGPFTVDSNGFDIKMFPSSDARGLQYPPLLNIWDIKYEWTSYREGTGTLEWSHSIWDPTYTIPILSVDKAIDGKYVGYWPLGQQIELEDPDNIYRKYLWGRAYDDPTWFPISKRFQGLDELNPIPDAG</sequence>
<dbReference type="Pfam" id="PF06314">
    <property type="entry name" value="ADC"/>
    <property type="match status" value="1"/>
</dbReference>
<dbReference type="InterPro" id="IPR010451">
    <property type="entry name" value="Acetoacetate_decarboxylase"/>
</dbReference>
<comment type="caution">
    <text evidence="1">The sequence shown here is derived from an EMBL/GenBank/DDBJ whole genome shotgun (WGS) entry which is preliminary data.</text>
</comment>
<evidence type="ECO:0000313" key="2">
    <source>
        <dbReference type="Proteomes" id="UP001500731"/>
    </source>
</evidence>
<protein>
    <recommendedName>
        <fullName evidence="3">Acetoacetate decarboxylase</fullName>
    </recommendedName>
</protein>
<gene>
    <name evidence="1" type="ORF">GCM10023171_17580</name>
</gene>
<keyword evidence="2" id="KW-1185">Reference proteome</keyword>
<name>A0ABP8PDN9_9MICO</name>
<evidence type="ECO:0008006" key="3">
    <source>
        <dbReference type="Google" id="ProtNLM"/>
    </source>
</evidence>